<name>A0A512PEX0_9CELL</name>
<reference evidence="2 3" key="1">
    <citation type="submission" date="2019-07" db="EMBL/GenBank/DDBJ databases">
        <title>Whole genome shotgun sequence of Cellulomonas soli NBRC 109434.</title>
        <authorList>
            <person name="Hosoyama A."/>
            <person name="Uohara A."/>
            <person name="Ohji S."/>
            <person name="Ichikawa N."/>
        </authorList>
    </citation>
    <scope>NUCLEOTIDE SEQUENCE [LARGE SCALE GENOMIC DNA]</scope>
    <source>
        <strain evidence="2 3">NBRC 109434</strain>
    </source>
</reference>
<keyword evidence="1" id="KW-0812">Transmembrane</keyword>
<accession>A0A512PEX0</accession>
<evidence type="ECO:0000313" key="2">
    <source>
        <dbReference type="EMBL" id="GEP69723.1"/>
    </source>
</evidence>
<dbReference type="AlphaFoldDB" id="A0A512PEX0"/>
<keyword evidence="1" id="KW-0472">Membrane</keyword>
<keyword evidence="1" id="KW-1133">Transmembrane helix</keyword>
<organism evidence="2 3">
    <name type="scientific">Cellulomonas soli</name>
    <dbReference type="NCBI Taxonomy" id="931535"/>
    <lineage>
        <taxon>Bacteria</taxon>
        <taxon>Bacillati</taxon>
        <taxon>Actinomycetota</taxon>
        <taxon>Actinomycetes</taxon>
        <taxon>Micrococcales</taxon>
        <taxon>Cellulomonadaceae</taxon>
        <taxon>Cellulomonas</taxon>
    </lineage>
</organism>
<evidence type="ECO:0000313" key="3">
    <source>
        <dbReference type="Proteomes" id="UP000321798"/>
    </source>
</evidence>
<dbReference type="EMBL" id="BKAL01000008">
    <property type="protein sequence ID" value="GEP69723.1"/>
    <property type="molecule type" value="Genomic_DNA"/>
</dbReference>
<gene>
    <name evidence="2" type="ORF">CSO01_24380</name>
</gene>
<sequence>MPARPLTLVLLAGLALVAAVGSVAVAQGRLLLHGCLPVDAFGTFGLRFALLQDVADCPAGTYGLGAAPRGAVVLLSVALPILALHLVLAACGLGLLAVVRRGLQAIAQVLRVVTRRVRVALPELVVREARLLLPAPVVHRVRARAGLLTWSHRGPPALV</sequence>
<evidence type="ECO:0000256" key="1">
    <source>
        <dbReference type="SAM" id="Phobius"/>
    </source>
</evidence>
<dbReference type="Proteomes" id="UP000321798">
    <property type="component" value="Unassembled WGS sequence"/>
</dbReference>
<keyword evidence="3" id="KW-1185">Reference proteome</keyword>
<comment type="caution">
    <text evidence="2">The sequence shown here is derived from an EMBL/GenBank/DDBJ whole genome shotgun (WGS) entry which is preliminary data.</text>
</comment>
<protein>
    <submittedName>
        <fullName evidence="2">Uncharacterized protein</fullName>
    </submittedName>
</protein>
<proteinExistence type="predicted"/>
<feature type="transmembrane region" description="Helical" evidence="1">
    <location>
        <begin position="71"/>
        <end position="99"/>
    </location>
</feature>